<keyword evidence="7" id="KW-0227">DNA damage</keyword>
<dbReference type="EC" id="3.1.22.-" evidence="15"/>
<comment type="cofactor">
    <cofactor evidence="1">
        <name>Mg(2+)</name>
        <dbReference type="ChEBI" id="CHEBI:18420"/>
    </cofactor>
</comment>
<dbReference type="EMBL" id="CAHIKZ030001536">
    <property type="protein sequence ID" value="CAE1267411.1"/>
    <property type="molecule type" value="Genomic_DNA"/>
</dbReference>
<keyword evidence="12" id="KW-0539">Nucleus</keyword>
<evidence type="ECO:0000256" key="10">
    <source>
        <dbReference type="ARBA" id="ARBA00023172"/>
    </source>
</evidence>
<evidence type="ECO:0000256" key="7">
    <source>
        <dbReference type="ARBA" id="ARBA00022763"/>
    </source>
</evidence>
<comment type="caution">
    <text evidence="15">The sequence shown here is derived from an EMBL/GenBank/DDBJ whole genome shotgun (WGS) entry which is preliminary data.</text>
</comment>
<gene>
    <name evidence="15" type="ORF">SPHA_35601</name>
</gene>
<reference evidence="15" key="1">
    <citation type="submission" date="2021-01" db="EMBL/GenBank/DDBJ databases">
        <authorList>
            <person name="Li R."/>
            <person name="Bekaert M."/>
        </authorList>
    </citation>
    <scope>NUCLEOTIDE SEQUENCE</scope>
    <source>
        <strain evidence="15">Farmed</strain>
    </source>
</reference>
<evidence type="ECO:0000256" key="9">
    <source>
        <dbReference type="ARBA" id="ARBA00022842"/>
    </source>
</evidence>
<dbReference type="FunFam" id="1.10.150.670:FF:000002">
    <property type="entry name" value="Crossover junction endonuclease EME1"/>
    <property type="match status" value="1"/>
</dbReference>
<evidence type="ECO:0000256" key="3">
    <source>
        <dbReference type="ARBA" id="ARBA00005313"/>
    </source>
</evidence>
<keyword evidence="5" id="KW-0479">Metal-binding</keyword>
<dbReference type="GO" id="GO:0048476">
    <property type="term" value="C:Holliday junction resolvase complex"/>
    <property type="evidence" value="ECO:0007669"/>
    <property type="project" value="InterPro"/>
</dbReference>
<evidence type="ECO:0000256" key="12">
    <source>
        <dbReference type="ARBA" id="ARBA00023242"/>
    </source>
</evidence>
<evidence type="ECO:0000256" key="11">
    <source>
        <dbReference type="ARBA" id="ARBA00023204"/>
    </source>
</evidence>
<comment type="subcellular location">
    <subcellularLocation>
        <location evidence="2">Nucleus</location>
    </subcellularLocation>
</comment>
<dbReference type="GO" id="GO:0005634">
    <property type="term" value="C:nucleus"/>
    <property type="evidence" value="ECO:0007669"/>
    <property type="project" value="UniProtKB-SubCell"/>
</dbReference>
<proteinExistence type="inferred from homology"/>
<sequence>MGLEKKLHAKLKAEEKAKQKQERQREREAKRLEKERAIQIKKAQQMSRKAFQPKECLKHMSVILDSAIVSITGLETAIVNICENLGSNYLIQSQKIPFVISWRRSVIECDMGAQVLTAQKDLDEDEILVCLPLDHFVELVYGAKQKQRGEMVADFQTLQGYVDSVRQMYFGCSITLVVIGMENYFRKYKRSKTHKGNRTDTIISRLDVEEALVNLQLRNLCNCQLIESIEDMADIVRTFTKAVAEKPMKKDRLQSEFTFHNEKVGGNASDNQSLWKTQLEQFKNISNDISSAIVSHYPSPKSLVEAYKKCSNEKECIKLLENIMVRRKAGILETSRRVGKEASRRIYLLMTTTNADLVLK</sequence>
<name>A0A812CES1_ACAPH</name>
<feature type="region of interest" description="Disordered" evidence="14">
    <location>
        <begin position="1"/>
        <end position="32"/>
    </location>
</feature>
<dbReference type="PANTHER" id="PTHR21077:SF5">
    <property type="entry name" value="CROSSOVER JUNCTION ENDONUCLEASE MMS4"/>
    <property type="match status" value="1"/>
</dbReference>
<accession>A0A812CES1</accession>
<keyword evidence="9" id="KW-0460">Magnesium</keyword>
<keyword evidence="4" id="KW-0540">Nuclease</keyword>
<dbReference type="PANTHER" id="PTHR21077">
    <property type="entry name" value="EME1 PROTEIN"/>
    <property type="match status" value="1"/>
</dbReference>
<evidence type="ECO:0000256" key="6">
    <source>
        <dbReference type="ARBA" id="ARBA00022759"/>
    </source>
</evidence>
<keyword evidence="11" id="KW-0234">DNA repair</keyword>
<evidence type="ECO:0000256" key="4">
    <source>
        <dbReference type="ARBA" id="ARBA00022722"/>
    </source>
</evidence>
<evidence type="ECO:0000256" key="13">
    <source>
        <dbReference type="ARBA" id="ARBA00023254"/>
    </source>
</evidence>
<protein>
    <submittedName>
        <fullName evidence="15">EME1</fullName>
        <ecNumber evidence="15">3.1.22.-</ecNumber>
    </submittedName>
</protein>
<dbReference type="Proteomes" id="UP000597762">
    <property type="component" value="Unassembled WGS sequence"/>
</dbReference>
<evidence type="ECO:0000313" key="15">
    <source>
        <dbReference type="EMBL" id="CAE1267411.1"/>
    </source>
</evidence>
<dbReference type="GO" id="GO:0000712">
    <property type="term" value="P:resolution of meiotic recombination intermediates"/>
    <property type="evidence" value="ECO:0007669"/>
    <property type="project" value="TreeGrafter"/>
</dbReference>
<evidence type="ECO:0000256" key="2">
    <source>
        <dbReference type="ARBA" id="ARBA00004123"/>
    </source>
</evidence>
<evidence type="ECO:0000256" key="1">
    <source>
        <dbReference type="ARBA" id="ARBA00001946"/>
    </source>
</evidence>
<evidence type="ECO:0000313" key="16">
    <source>
        <dbReference type="Proteomes" id="UP000597762"/>
    </source>
</evidence>
<dbReference type="GO" id="GO:0046872">
    <property type="term" value="F:metal ion binding"/>
    <property type="evidence" value="ECO:0007669"/>
    <property type="project" value="UniProtKB-KW"/>
</dbReference>
<keyword evidence="16" id="KW-1185">Reference proteome</keyword>
<dbReference type="GO" id="GO:0031573">
    <property type="term" value="P:mitotic intra-S DNA damage checkpoint signaling"/>
    <property type="evidence" value="ECO:0007669"/>
    <property type="project" value="TreeGrafter"/>
</dbReference>
<dbReference type="GO" id="GO:0008821">
    <property type="term" value="F:crossover junction DNA endonuclease activity"/>
    <property type="evidence" value="ECO:0007669"/>
    <property type="project" value="TreeGrafter"/>
</dbReference>
<dbReference type="OrthoDB" id="343092at2759"/>
<dbReference type="GO" id="GO:0006302">
    <property type="term" value="P:double-strand break repair"/>
    <property type="evidence" value="ECO:0007669"/>
    <property type="project" value="TreeGrafter"/>
</dbReference>
<dbReference type="GO" id="GO:0031297">
    <property type="term" value="P:replication fork processing"/>
    <property type="evidence" value="ECO:0007669"/>
    <property type="project" value="TreeGrafter"/>
</dbReference>
<dbReference type="Gene3D" id="3.40.50.10130">
    <property type="match status" value="1"/>
</dbReference>
<evidence type="ECO:0000256" key="14">
    <source>
        <dbReference type="SAM" id="MobiDB-lite"/>
    </source>
</evidence>
<organism evidence="15 16">
    <name type="scientific">Acanthosepion pharaonis</name>
    <name type="common">Pharaoh cuttlefish</name>
    <name type="synonym">Sepia pharaonis</name>
    <dbReference type="NCBI Taxonomy" id="158019"/>
    <lineage>
        <taxon>Eukaryota</taxon>
        <taxon>Metazoa</taxon>
        <taxon>Spiralia</taxon>
        <taxon>Lophotrochozoa</taxon>
        <taxon>Mollusca</taxon>
        <taxon>Cephalopoda</taxon>
        <taxon>Coleoidea</taxon>
        <taxon>Decapodiformes</taxon>
        <taxon>Sepiida</taxon>
        <taxon>Sepiina</taxon>
        <taxon>Sepiidae</taxon>
        <taxon>Acanthosepion</taxon>
    </lineage>
</organism>
<dbReference type="AlphaFoldDB" id="A0A812CES1"/>
<keyword evidence="8 15" id="KW-0378">Hydrolase</keyword>
<dbReference type="InterPro" id="IPR033310">
    <property type="entry name" value="Mms4/EME1/EME2"/>
</dbReference>
<keyword evidence="13" id="KW-0469">Meiosis</keyword>
<evidence type="ECO:0000256" key="5">
    <source>
        <dbReference type="ARBA" id="ARBA00022723"/>
    </source>
</evidence>
<evidence type="ECO:0000256" key="8">
    <source>
        <dbReference type="ARBA" id="ARBA00022801"/>
    </source>
</evidence>
<dbReference type="Pfam" id="PF21292">
    <property type="entry name" value="EME1-MUS81_C"/>
    <property type="match status" value="1"/>
</dbReference>
<keyword evidence="6" id="KW-0255">Endonuclease</keyword>
<dbReference type="InterPro" id="IPR042530">
    <property type="entry name" value="EME1/EME2_C"/>
</dbReference>
<comment type="similarity">
    <text evidence="3">Belongs to the EME1/MMS4 family.</text>
</comment>
<keyword evidence="10" id="KW-0233">DNA recombination</keyword>
<dbReference type="Gene3D" id="1.10.150.670">
    <property type="entry name" value="Crossover junction endonuclease EME1, DNA-binding domain"/>
    <property type="match status" value="1"/>
</dbReference>